<sequence>MIASRAIENCDATAVCNRWADLYIPVAGRQVTGTILIHHLISSLLSTVMPYTEITSLAQYKEITEGDKPAVIDFWADWCGPCRVIGKPYEELSVKFPEVGFYKVNVDDRADISKEAGITAMPTFLGFKNGRELKDEKVIGADRQQLERLVNALAS</sequence>
<dbReference type="Proteomes" id="UP000736335">
    <property type="component" value="Unassembled WGS sequence"/>
</dbReference>
<dbReference type="InterPro" id="IPR017937">
    <property type="entry name" value="Thioredoxin_CS"/>
</dbReference>
<proteinExistence type="predicted"/>
<dbReference type="PROSITE" id="PS00194">
    <property type="entry name" value="THIOREDOXIN_1"/>
    <property type="match status" value="1"/>
</dbReference>
<protein>
    <submittedName>
        <fullName evidence="3">Thioredoxin-like protein</fullName>
    </submittedName>
</protein>
<dbReference type="PANTHER" id="PTHR46115">
    <property type="entry name" value="THIOREDOXIN-LIKE PROTEIN 1"/>
    <property type="match status" value="1"/>
</dbReference>
<organism evidence="3 4">
    <name type="scientific">Thelephora terrestris</name>
    <dbReference type="NCBI Taxonomy" id="56493"/>
    <lineage>
        <taxon>Eukaryota</taxon>
        <taxon>Fungi</taxon>
        <taxon>Dikarya</taxon>
        <taxon>Basidiomycota</taxon>
        <taxon>Agaricomycotina</taxon>
        <taxon>Agaricomycetes</taxon>
        <taxon>Thelephorales</taxon>
        <taxon>Thelephoraceae</taxon>
        <taxon>Thelephora</taxon>
    </lineage>
</organism>
<feature type="domain" description="Thioredoxin" evidence="2">
    <location>
        <begin position="17"/>
        <end position="155"/>
    </location>
</feature>
<keyword evidence="1" id="KW-1015">Disulfide bond</keyword>
<evidence type="ECO:0000313" key="3">
    <source>
        <dbReference type="EMBL" id="KAF9792602.1"/>
    </source>
</evidence>
<dbReference type="AlphaFoldDB" id="A0A9P6LCC5"/>
<evidence type="ECO:0000313" key="4">
    <source>
        <dbReference type="Proteomes" id="UP000736335"/>
    </source>
</evidence>
<dbReference type="Gene3D" id="3.40.30.10">
    <property type="entry name" value="Glutaredoxin"/>
    <property type="match status" value="1"/>
</dbReference>
<dbReference type="InterPro" id="IPR036249">
    <property type="entry name" value="Thioredoxin-like_sf"/>
</dbReference>
<reference evidence="3" key="1">
    <citation type="journal article" date="2020" name="Nat. Commun.">
        <title>Large-scale genome sequencing of mycorrhizal fungi provides insights into the early evolution of symbiotic traits.</title>
        <authorList>
            <person name="Miyauchi S."/>
            <person name="Kiss E."/>
            <person name="Kuo A."/>
            <person name="Drula E."/>
            <person name="Kohler A."/>
            <person name="Sanchez-Garcia M."/>
            <person name="Morin E."/>
            <person name="Andreopoulos B."/>
            <person name="Barry K.W."/>
            <person name="Bonito G."/>
            <person name="Buee M."/>
            <person name="Carver A."/>
            <person name="Chen C."/>
            <person name="Cichocki N."/>
            <person name="Clum A."/>
            <person name="Culley D."/>
            <person name="Crous P.W."/>
            <person name="Fauchery L."/>
            <person name="Girlanda M."/>
            <person name="Hayes R.D."/>
            <person name="Keri Z."/>
            <person name="LaButti K."/>
            <person name="Lipzen A."/>
            <person name="Lombard V."/>
            <person name="Magnuson J."/>
            <person name="Maillard F."/>
            <person name="Murat C."/>
            <person name="Nolan M."/>
            <person name="Ohm R.A."/>
            <person name="Pangilinan J."/>
            <person name="Pereira M.F."/>
            <person name="Perotto S."/>
            <person name="Peter M."/>
            <person name="Pfister S."/>
            <person name="Riley R."/>
            <person name="Sitrit Y."/>
            <person name="Stielow J.B."/>
            <person name="Szollosi G."/>
            <person name="Zifcakova L."/>
            <person name="Stursova M."/>
            <person name="Spatafora J.W."/>
            <person name="Tedersoo L."/>
            <person name="Vaario L.M."/>
            <person name="Yamada A."/>
            <person name="Yan M."/>
            <person name="Wang P."/>
            <person name="Xu J."/>
            <person name="Bruns T."/>
            <person name="Baldrian P."/>
            <person name="Vilgalys R."/>
            <person name="Dunand C."/>
            <person name="Henrissat B."/>
            <person name="Grigoriev I.V."/>
            <person name="Hibbett D."/>
            <person name="Nagy L.G."/>
            <person name="Martin F.M."/>
        </authorList>
    </citation>
    <scope>NUCLEOTIDE SEQUENCE</scope>
    <source>
        <strain evidence="3">UH-Tt-Lm1</strain>
    </source>
</reference>
<keyword evidence="4" id="KW-1185">Reference proteome</keyword>
<comment type="caution">
    <text evidence="3">The sequence shown here is derived from an EMBL/GenBank/DDBJ whole genome shotgun (WGS) entry which is preliminary data.</text>
</comment>
<name>A0A9P6LCC5_9AGAM</name>
<dbReference type="Pfam" id="PF00085">
    <property type="entry name" value="Thioredoxin"/>
    <property type="match status" value="1"/>
</dbReference>
<dbReference type="PRINTS" id="PR00421">
    <property type="entry name" value="THIOREDOXIN"/>
</dbReference>
<dbReference type="CDD" id="cd02947">
    <property type="entry name" value="TRX_family"/>
    <property type="match status" value="1"/>
</dbReference>
<evidence type="ECO:0000256" key="1">
    <source>
        <dbReference type="ARBA" id="ARBA00023157"/>
    </source>
</evidence>
<reference evidence="3" key="2">
    <citation type="submission" date="2020-11" db="EMBL/GenBank/DDBJ databases">
        <authorList>
            <consortium name="DOE Joint Genome Institute"/>
            <person name="Kuo A."/>
            <person name="Miyauchi S."/>
            <person name="Kiss E."/>
            <person name="Drula E."/>
            <person name="Kohler A."/>
            <person name="Sanchez-Garcia M."/>
            <person name="Andreopoulos B."/>
            <person name="Barry K.W."/>
            <person name="Bonito G."/>
            <person name="Buee M."/>
            <person name="Carver A."/>
            <person name="Chen C."/>
            <person name="Cichocki N."/>
            <person name="Clum A."/>
            <person name="Culley D."/>
            <person name="Crous P.W."/>
            <person name="Fauchery L."/>
            <person name="Girlanda M."/>
            <person name="Hayes R."/>
            <person name="Keri Z."/>
            <person name="Labutti K."/>
            <person name="Lipzen A."/>
            <person name="Lombard V."/>
            <person name="Magnuson J."/>
            <person name="Maillard F."/>
            <person name="Morin E."/>
            <person name="Murat C."/>
            <person name="Nolan M."/>
            <person name="Ohm R."/>
            <person name="Pangilinan J."/>
            <person name="Pereira M."/>
            <person name="Perotto S."/>
            <person name="Peter M."/>
            <person name="Riley R."/>
            <person name="Sitrit Y."/>
            <person name="Stielow B."/>
            <person name="Szollosi G."/>
            <person name="Zifcakova L."/>
            <person name="Stursova M."/>
            <person name="Spatafora J.W."/>
            <person name="Tedersoo L."/>
            <person name="Vaario L.-M."/>
            <person name="Yamada A."/>
            <person name="Yan M."/>
            <person name="Wang P."/>
            <person name="Xu J."/>
            <person name="Bruns T."/>
            <person name="Baldrian P."/>
            <person name="Vilgalys R."/>
            <person name="Henrissat B."/>
            <person name="Grigoriev I.V."/>
            <person name="Hibbett D."/>
            <person name="Nagy L.G."/>
            <person name="Martin F.M."/>
        </authorList>
    </citation>
    <scope>NUCLEOTIDE SEQUENCE</scope>
    <source>
        <strain evidence="3">UH-Tt-Lm1</strain>
    </source>
</reference>
<dbReference type="InterPro" id="IPR013766">
    <property type="entry name" value="Thioredoxin_domain"/>
</dbReference>
<dbReference type="EMBL" id="WIUZ02000001">
    <property type="protein sequence ID" value="KAF9792602.1"/>
    <property type="molecule type" value="Genomic_DNA"/>
</dbReference>
<dbReference type="PROSITE" id="PS51352">
    <property type="entry name" value="THIOREDOXIN_2"/>
    <property type="match status" value="1"/>
</dbReference>
<evidence type="ECO:0000259" key="2">
    <source>
        <dbReference type="PROSITE" id="PS51352"/>
    </source>
</evidence>
<dbReference type="OrthoDB" id="2121326at2759"/>
<dbReference type="SUPFAM" id="SSF52833">
    <property type="entry name" value="Thioredoxin-like"/>
    <property type="match status" value="1"/>
</dbReference>
<accession>A0A9P6LCC5</accession>
<gene>
    <name evidence="3" type="ORF">BJ322DRAFT_1030260</name>
</gene>